<dbReference type="Gene3D" id="3.30.70.360">
    <property type="match status" value="1"/>
</dbReference>
<evidence type="ECO:0000313" key="3">
    <source>
        <dbReference type="EMBL" id="MFC4030029.1"/>
    </source>
</evidence>
<name>A0ABV8HIE6_9ACTN</name>
<feature type="domain" description="Peptidase M20 dimerisation" evidence="2">
    <location>
        <begin position="173"/>
        <end position="264"/>
    </location>
</feature>
<dbReference type="Pfam" id="PF01546">
    <property type="entry name" value="Peptidase_M20"/>
    <property type="match status" value="1"/>
</dbReference>
<dbReference type="InterPro" id="IPR036264">
    <property type="entry name" value="Bact_exopeptidase_dim_dom"/>
</dbReference>
<keyword evidence="4" id="KW-1185">Reference proteome</keyword>
<dbReference type="InterPro" id="IPR002933">
    <property type="entry name" value="Peptidase_M20"/>
</dbReference>
<protein>
    <recommendedName>
        <fullName evidence="1">Peptidase M20 domain-containing protein 2</fullName>
    </recommendedName>
</protein>
<dbReference type="InterPro" id="IPR052030">
    <property type="entry name" value="Peptidase_M20/M20A_hydrolases"/>
</dbReference>
<dbReference type="SUPFAM" id="SSF53187">
    <property type="entry name" value="Zn-dependent exopeptidases"/>
    <property type="match status" value="1"/>
</dbReference>
<comment type="similarity">
    <text evidence="1">Belongs to the peptidase M20A family.</text>
</comment>
<proteinExistence type="inferred from homology"/>
<dbReference type="Pfam" id="PF07687">
    <property type="entry name" value="M20_dimer"/>
    <property type="match status" value="1"/>
</dbReference>
<dbReference type="PANTHER" id="PTHR30575:SF0">
    <property type="entry name" value="XAA-ARG DIPEPTIDASE"/>
    <property type="match status" value="1"/>
</dbReference>
<dbReference type="EMBL" id="JBHSBB010000001">
    <property type="protein sequence ID" value="MFC4030029.1"/>
    <property type="molecule type" value="Genomic_DNA"/>
</dbReference>
<dbReference type="RefSeq" id="WP_386424844.1">
    <property type="nucleotide sequence ID" value="NZ_JBHSBB010000001.1"/>
</dbReference>
<dbReference type="Proteomes" id="UP001595765">
    <property type="component" value="Unassembled WGS sequence"/>
</dbReference>
<dbReference type="PIRSF" id="PIRSF037226">
    <property type="entry name" value="Amidohydrolase_ACY1L2_prd"/>
    <property type="match status" value="1"/>
</dbReference>
<gene>
    <name evidence="3" type="ORF">ACFO3J_00930</name>
</gene>
<organism evidence="3 4">
    <name type="scientific">Streptomyces polygonati</name>
    <dbReference type="NCBI Taxonomy" id="1617087"/>
    <lineage>
        <taxon>Bacteria</taxon>
        <taxon>Bacillati</taxon>
        <taxon>Actinomycetota</taxon>
        <taxon>Actinomycetes</taxon>
        <taxon>Kitasatosporales</taxon>
        <taxon>Streptomycetaceae</taxon>
        <taxon>Streptomyces</taxon>
    </lineage>
</organism>
<sequence>MESNEALYGEVEREVEGRADRLWEVASRLHAHPELAHAEHESAALLTGELRAGGFDVTEGVAGMPTAFVGRAGDGRRPAVAFLLEYDALPELGHACGHNLIAAAGLGAALAVRAVTGAEDGTVLAVGSPAEEGDGGKVAEVAAGVFDEVDAALMIHPGVEDQVWAPLTAQVPVRVRFHGRPAHPTGNPGEGIDALAALIETFNMLGAVERRFPQGSHVQGIITEGGTATNIVPAFAEGLFGCRGLTTAALDDVVAEVTRCAGAAASALGARVEVERVGTGYEHFRNSEPLSARFAHHIARSGIQLRDPDPHTLLGSSDIGDVSGVVPAIHPFVAIMDADGSDHTARFARAAASPRGRAAMLASAKALACLAVDILHDPGITAAAWQSFHAQQVAAGRPSTG</sequence>
<dbReference type="InterPro" id="IPR017439">
    <property type="entry name" value="Amidohydrolase"/>
</dbReference>
<dbReference type="PANTHER" id="PTHR30575">
    <property type="entry name" value="PEPTIDASE M20"/>
    <property type="match status" value="1"/>
</dbReference>
<reference evidence="4" key="1">
    <citation type="journal article" date="2019" name="Int. J. Syst. Evol. Microbiol.">
        <title>The Global Catalogue of Microorganisms (GCM) 10K type strain sequencing project: providing services to taxonomists for standard genome sequencing and annotation.</title>
        <authorList>
            <consortium name="The Broad Institute Genomics Platform"/>
            <consortium name="The Broad Institute Genome Sequencing Center for Infectious Disease"/>
            <person name="Wu L."/>
            <person name="Ma J."/>
        </authorList>
    </citation>
    <scope>NUCLEOTIDE SEQUENCE [LARGE SCALE GENOMIC DNA]</scope>
    <source>
        <strain evidence="4">CGMCC 4.7237</strain>
    </source>
</reference>
<dbReference type="Gene3D" id="3.40.630.10">
    <property type="entry name" value="Zn peptidases"/>
    <property type="match status" value="1"/>
</dbReference>
<accession>A0ABV8HIE6</accession>
<evidence type="ECO:0000259" key="2">
    <source>
        <dbReference type="Pfam" id="PF07687"/>
    </source>
</evidence>
<dbReference type="InterPro" id="IPR017144">
    <property type="entry name" value="Xaa-Arg_dipeptidase"/>
</dbReference>
<evidence type="ECO:0000313" key="4">
    <source>
        <dbReference type="Proteomes" id="UP001595765"/>
    </source>
</evidence>
<evidence type="ECO:0000256" key="1">
    <source>
        <dbReference type="PIRNR" id="PIRNR037226"/>
    </source>
</evidence>
<dbReference type="SUPFAM" id="SSF55031">
    <property type="entry name" value="Bacterial exopeptidase dimerisation domain"/>
    <property type="match status" value="1"/>
</dbReference>
<dbReference type="InterPro" id="IPR011650">
    <property type="entry name" value="Peptidase_M20_dimer"/>
</dbReference>
<dbReference type="NCBIfam" id="TIGR01891">
    <property type="entry name" value="amidohydrolases"/>
    <property type="match status" value="1"/>
</dbReference>
<comment type="caution">
    <text evidence="3">The sequence shown here is derived from an EMBL/GenBank/DDBJ whole genome shotgun (WGS) entry which is preliminary data.</text>
</comment>